<evidence type="ECO:0000256" key="1">
    <source>
        <dbReference type="ARBA" id="ARBA00022490"/>
    </source>
</evidence>
<accession>A0A1G4MKT8</accession>
<name>A0A1G4MKT8_LACFM</name>
<keyword evidence="3 4" id="KW-0694">RNA-binding</keyword>
<dbReference type="OMA" id="KKCKLRG"/>
<evidence type="ECO:0000313" key="6">
    <source>
        <dbReference type="EMBL" id="SCW04390.1"/>
    </source>
</evidence>
<protein>
    <submittedName>
        <fullName evidence="6">LAFE_0H12464g1_1</fullName>
    </submittedName>
</protein>
<dbReference type="AlphaFoldDB" id="A0A1G4MKT8"/>
<dbReference type="PANTHER" id="PTHR11586">
    <property type="entry name" value="TRNA-AMINOACYLATION COFACTOR ARC1 FAMILY MEMBER"/>
    <property type="match status" value="1"/>
</dbReference>
<dbReference type="InterPro" id="IPR051270">
    <property type="entry name" value="Tyrosine-tRNA_ligase_regulator"/>
</dbReference>
<dbReference type="PROSITE" id="PS50886">
    <property type="entry name" value="TRBD"/>
    <property type="match status" value="1"/>
</dbReference>
<reference evidence="6 7" key="1">
    <citation type="submission" date="2016-03" db="EMBL/GenBank/DDBJ databases">
        <authorList>
            <person name="Devillers H."/>
        </authorList>
    </citation>
    <scope>NUCLEOTIDE SEQUENCE [LARGE SCALE GENOMIC DNA]</scope>
    <source>
        <strain evidence="6">CBS 6772</strain>
    </source>
</reference>
<evidence type="ECO:0000313" key="7">
    <source>
        <dbReference type="Proteomes" id="UP000190831"/>
    </source>
</evidence>
<dbReference type="PANTHER" id="PTHR11586:SF43">
    <property type="entry name" value="TYROSINE--TRNA LIGASE, CYTOPLASMIC"/>
    <property type="match status" value="1"/>
</dbReference>
<organism evidence="6 7">
    <name type="scientific">Lachancea fermentati</name>
    <name type="common">Zygosaccharomyces fermentati</name>
    <dbReference type="NCBI Taxonomy" id="4955"/>
    <lineage>
        <taxon>Eukaryota</taxon>
        <taxon>Fungi</taxon>
        <taxon>Dikarya</taxon>
        <taxon>Ascomycota</taxon>
        <taxon>Saccharomycotina</taxon>
        <taxon>Saccharomycetes</taxon>
        <taxon>Saccharomycetales</taxon>
        <taxon>Saccharomycetaceae</taxon>
        <taxon>Lachancea</taxon>
    </lineage>
</organism>
<dbReference type="GO" id="GO:0004831">
    <property type="term" value="F:tyrosine-tRNA ligase activity"/>
    <property type="evidence" value="ECO:0007669"/>
    <property type="project" value="TreeGrafter"/>
</dbReference>
<dbReference type="EMBL" id="LT598491">
    <property type="protein sequence ID" value="SCW04390.1"/>
    <property type="molecule type" value="Genomic_DNA"/>
</dbReference>
<proteinExistence type="predicted"/>
<dbReference type="STRING" id="4955.A0A1G4MKT8"/>
<evidence type="ECO:0000256" key="2">
    <source>
        <dbReference type="ARBA" id="ARBA00022555"/>
    </source>
</evidence>
<gene>
    <name evidence="6" type="ORF">LAFE_0H12464G</name>
</gene>
<dbReference type="InterPro" id="IPR012340">
    <property type="entry name" value="NA-bd_OB-fold"/>
</dbReference>
<dbReference type="Gene3D" id="2.40.50.140">
    <property type="entry name" value="Nucleic acid-binding proteins"/>
    <property type="match status" value="1"/>
</dbReference>
<dbReference type="Pfam" id="PF01588">
    <property type="entry name" value="tRNA_bind"/>
    <property type="match status" value="1"/>
</dbReference>
<feature type="domain" description="TRNA-binding" evidence="5">
    <location>
        <begin position="52"/>
        <end position="159"/>
    </location>
</feature>
<keyword evidence="2 4" id="KW-0820">tRNA-binding</keyword>
<evidence type="ECO:0000259" key="5">
    <source>
        <dbReference type="PROSITE" id="PS50886"/>
    </source>
</evidence>
<dbReference type="OrthoDB" id="19141at2759"/>
<dbReference type="InterPro" id="IPR002547">
    <property type="entry name" value="tRNA-bd_dom"/>
</dbReference>
<dbReference type="Proteomes" id="UP000190831">
    <property type="component" value="Chromosome H"/>
</dbReference>
<keyword evidence="7" id="KW-1185">Reference proteome</keyword>
<dbReference type="SUPFAM" id="SSF50249">
    <property type="entry name" value="Nucleic acid-binding proteins"/>
    <property type="match status" value="1"/>
</dbReference>
<evidence type="ECO:0000256" key="4">
    <source>
        <dbReference type="PROSITE-ProRule" id="PRU00209"/>
    </source>
</evidence>
<evidence type="ECO:0000256" key="3">
    <source>
        <dbReference type="ARBA" id="ARBA00022884"/>
    </source>
</evidence>
<dbReference type="GO" id="GO:0000049">
    <property type="term" value="F:tRNA binding"/>
    <property type="evidence" value="ECO:0007669"/>
    <property type="project" value="UniProtKB-UniRule"/>
</dbReference>
<keyword evidence="1" id="KW-0963">Cytoplasm</keyword>
<sequence length="230" mass="26150">MFFFFFSLQDNSIHLDRPYFKIQIIVQGMIPPARNVMLRVMQRRYSCNASASFNLLNLKIGYTADVQVHPNSDKMYVSKIHLSRSDPPHIKQVCSGLRDFLPRDEFQDKLVVVVDNMKKCKLRGEVSEAMVLCGDDKVGHVQPCRPAIMDQALIGEQVVLENSPLNPQPTSRRIKTSEWEDVSSRLYVNADKKAVYRDAETGQEHVLCVYQDGQSIPIVVDSLPQGSPIR</sequence>